<dbReference type="PANTHER" id="PTHR32251:SF23">
    <property type="entry name" value="3-OXO-5-ALPHA-STEROID 4-DEHYDROGENASE (DUF1295)"/>
    <property type="match status" value="1"/>
</dbReference>
<feature type="transmembrane region" description="Helical" evidence="1">
    <location>
        <begin position="221"/>
        <end position="238"/>
    </location>
</feature>
<keyword evidence="1" id="KW-0812">Transmembrane</keyword>
<dbReference type="PANTHER" id="PTHR32251">
    <property type="entry name" value="3-OXO-5-ALPHA-STEROID 4-DEHYDROGENASE"/>
    <property type="match status" value="1"/>
</dbReference>
<dbReference type="PROSITE" id="PS50244">
    <property type="entry name" value="S5A_REDUCTASE"/>
    <property type="match status" value="1"/>
</dbReference>
<dbReference type="Proteomes" id="UP001431532">
    <property type="component" value="Unassembled WGS sequence"/>
</dbReference>
<proteinExistence type="predicted"/>
<dbReference type="Pfam" id="PF06966">
    <property type="entry name" value="DUF1295"/>
    <property type="match status" value="1"/>
</dbReference>
<feature type="transmembrane region" description="Helical" evidence="1">
    <location>
        <begin position="244"/>
        <end position="264"/>
    </location>
</feature>
<accession>A0AAW6U508</accession>
<organism evidence="2 3">
    <name type="scientific">Peloplasma aerotolerans</name>
    <dbReference type="NCBI Taxonomy" id="3044389"/>
    <lineage>
        <taxon>Bacteria</taxon>
        <taxon>Bacillati</taxon>
        <taxon>Mycoplasmatota</taxon>
        <taxon>Mollicutes</taxon>
        <taxon>Acholeplasmatales</taxon>
        <taxon>Acholeplasmataceae</taxon>
        <taxon>Peloplasma</taxon>
    </lineage>
</organism>
<sequence>MSKKYQTMIWIFLIYIVAFAIGGLTFFYLIDLLNPASYIPVLLIGNVVATLVVWLFTLLLKNASVYDPYWSVAPPVILVFVIIYLNITINLSNFLLIVGMMIWSVRLTYNWARNWTGFGEQDWRYTMLYQKSPKLFFFTNLFGIQLMPTMIVFIQLIGAVYFLIQTPAINPIIALGALMMVAAALIQYVADQQMKNFKERHQIEKRCIEEGLWKYSRHPNYFGEVMVWWGLYIMYFGSTLKLDLIILAPLAMTALFLFISIPMMEKKILKTRPEYASYQERVSMLIPFLRKENEEQPVQENS</sequence>
<dbReference type="InterPro" id="IPR010721">
    <property type="entry name" value="UstE-like"/>
</dbReference>
<feature type="transmembrane region" description="Helical" evidence="1">
    <location>
        <begin position="168"/>
        <end position="190"/>
    </location>
</feature>
<evidence type="ECO:0000256" key="1">
    <source>
        <dbReference type="SAM" id="Phobius"/>
    </source>
</evidence>
<feature type="transmembrane region" description="Helical" evidence="1">
    <location>
        <begin position="7"/>
        <end position="30"/>
    </location>
</feature>
<keyword evidence="1" id="KW-0472">Membrane</keyword>
<evidence type="ECO:0000313" key="2">
    <source>
        <dbReference type="EMBL" id="MDI6453002.1"/>
    </source>
</evidence>
<reference evidence="2" key="1">
    <citation type="submission" date="2023-05" db="EMBL/GenBank/DDBJ databases">
        <title>Mariniplasma microaerophilum sp. nov., a novel anaerobic mollicute isolated from terrestrial mud volcano, Taman Peninsula, Russia.</title>
        <authorList>
            <person name="Khomyakova M.A."/>
            <person name="Merkel A.Y."/>
            <person name="Slobodkin A.I."/>
        </authorList>
    </citation>
    <scope>NUCLEOTIDE SEQUENCE</scope>
    <source>
        <strain evidence="2">M4Ah</strain>
    </source>
</reference>
<dbReference type="AlphaFoldDB" id="A0AAW6U508"/>
<gene>
    <name evidence="2" type="ORF">QJ521_05465</name>
</gene>
<dbReference type="RefSeq" id="WP_282839429.1">
    <property type="nucleotide sequence ID" value="NZ_JASCXW010000015.1"/>
</dbReference>
<evidence type="ECO:0000313" key="3">
    <source>
        <dbReference type="Proteomes" id="UP001431532"/>
    </source>
</evidence>
<dbReference type="Gene3D" id="1.20.120.1630">
    <property type="match status" value="1"/>
</dbReference>
<feature type="transmembrane region" description="Helical" evidence="1">
    <location>
        <begin position="69"/>
        <end position="87"/>
    </location>
</feature>
<name>A0AAW6U508_9MOLU</name>
<keyword evidence="3" id="KW-1185">Reference proteome</keyword>
<protein>
    <submittedName>
        <fullName evidence="2">DUF1295 domain-containing protein</fullName>
    </submittedName>
</protein>
<comment type="caution">
    <text evidence="2">The sequence shown here is derived from an EMBL/GenBank/DDBJ whole genome shotgun (WGS) entry which is preliminary data.</text>
</comment>
<feature type="transmembrane region" description="Helical" evidence="1">
    <location>
        <begin position="133"/>
        <end position="162"/>
    </location>
</feature>
<feature type="transmembrane region" description="Helical" evidence="1">
    <location>
        <begin position="36"/>
        <end position="57"/>
    </location>
</feature>
<dbReference type="EMBL" id="JASCXW010000015">
    <property type="protein sequence ID" value="MDI6453002.1"/>
    <property type="molecule type" value="Genomic_DNA"/>
</dbReference>
<keyword evidence="1" id="KW-1133">Transmembrane helix</keyword>
<dbReference type="GO" id="GO:0016020">
    <property type="term" value="C:membrane"/>
    <property type="evidence" value="ECO:0007669"/>
    <property type="project" value="TreeGrafter"/>
</dbReference>